<reference evidence="1 2" key="1">
    <citation type="journal article" date="2015" name="Stand. Genomic Sci.">
        <title>Genomic Encyclopedia of Bacterial and Archaeal Type Strains, Phase III: the genomes of soil and plant-associated and newly described type strains.</title>
        <authorList>
            <person name="Whitman W.B."/>
            <person name="Woyke T."/>
            <person name="Klenk H.P."/>
            <person name="Zhou Y."/>
            <person name="Lilburn T.G."/>
            <person name="Beck B.J."/>
            <person name="De Vos P."/>
            <person name="Vandamme P."/>
            <person name="Eisen J.A."/>
            <person name="Garrity G."/>
            <person name="Hugenholtz P."/>
            <person name="Kyrpides N.C."/>
        </authorList>
    </citation>
    <scope>NUCLEOTIDE SEQUENCE [LARGE SCALE GENOMIC DNA]</scope>
    <source>
        <strain evidence="1 2">S2T63</strain>
    </source>
</reference>
<proteinExistence type="predicted"/>
<dbReference type="Proteomes" id="UP000273158">
    <property type="component" value="Unassembled WGS sequence"/>
</dbReference>
<sequence>MQDALPRLDDAFDGSKRNGMDRRQLLKMGAWAAPVIVLATAAPAAAASTDPPTTAPYTPPNVVAVTNGDTEMLPRYVSGATSVTGKPWWDNGSYIDFQNPNRLGTNLWIEGIPQASTPRSVSVYFYVPYSTGPLARPKPSQWEWSMTQSNFSSMAAVYEPLNATQGVWRLDFLMPSWGTDSGTQLFVKTA</sequence>
<accession>A0A498BZ46</accession>
<dbReference type="InterPro" id="IPR006311">
    <property type="entry name" value="TAT_signal"/>
</dbReference>
<evidence type="ECO:0000313" key="2">
    <source>
        <dbReference type="Proteomes" id="UP000273158"/>
    </source>
</evidence>
<comment type="caution">
    <text evidence="1">The sequence shown here is derived from an EMBL/GenBank/DDBJ whole genome shotgun (WGS) entry which is preliminary data.</text>
</comment>
<dbReference type="AlphaFoldDB" id="A0A498BZ46"/>
<gene>
    <name evidence="1" type="ORF">C7474_2609</name>
</gene>
<keyword evidence="2" id="KW-1185">Reference proteome</keyword>
<organism evidence="1 2">
    <name type="scientific">Microbacterium telephonicum</name>
    <dbReference type="NCBI Taxonomy" id="1714841"/>
    <lineage>
        <taxon>Bacteria</taxon>
        <taxon>Bacillati</taxon>
        <taxon>Actinomycetota</taxon>
        <taxon>Actinomycetes</taxon>
        <taxon>Micrococcales</taxon>
        <taxon>Microbacteriaceae</taxon>
        <taxon>Microbacterium</taxon>
    </lineage>
</organism>
<protein>
    <submittedName>
        <fullName evidence="1">Uncharacterized protein</fullName>
    </submittedName>
</protein>
<dbReference type="RefSeq" id="WP_121060470.1">
    <property type="nucleotide sequence ID" value="NZ_RCDB01000003.1"/>
</dbReference>
<evidence type="ECO:0000313" key="1">
    <source>
        <dbReference type="EMBL" id="RLK48007.1"/>
    </source>
</evidence>
<dbReference type="EMBL" id="RCDB01000003">
    <property type="protein sequence ID" value="RLK48007.1"/>
    <property type="molecule type" value="Genomic_DNA"/>
</dbReference>
<name>A0A498BZ46_9MICO</name>
<dbReference type="OrthoDB" id="3010234at2"/>
<dbReference type="PROSITE" id="PS51318">
    <property type="entry name" value="TAT"/>
    <property type="match status" value="1"/>
</dbReference>